<gene>
    <name evidence="1" type="ORF">TvY486_0038560</name>
</gene>
<sequence length="196" mass="20838">MCQRCSVCWRATLVIFGQPFGSFPSARVCFCPSALPRSVVLLPASDACVLRGRLSRASGAVCAYFCASAIMPPTARVLASWSFCCAFCTVRAAFVCCLLPCPRVACSSFCWPLPSAEQSAAAVLLCACCRHSCGVVVLVSPARPCFFLCSVLARSLEFSCSCSVVLCVQFRLIVVSPPIACRAFRAATCKSSLSAR</sequence>
<proteinExistence type="predicted"/>
<protein>
    <submittedName>
        <fullName evidence="1">Uncharacterized protein</fullName>
    </submittedName>
</protein>
<dbReference type="AlphaFoldDB" id="F9WTS1"/>
<reference evidence="1 2" key="1">
    <citation type="journal article" date="2012" name="Proc. Natl. Acad. Sci. U.S.A.">
        <title>Antigenic diversity is generated by distinct evolutionary mechanisms in African trypanosome species.</title>
        <authorList>
            <person name="Jackson A.P."/>
            <person name="Berry A."/>
            <person name="Aslett M."/>
            <person name="Allison H.C."/>
            <person name="Burton P."/>
            <person name="Vavrova-Anderson J."/>
            <person name="Brown R."/>
            <person name="Browne H."/>
            <person name="Corton N."/>
            <person name="Hauser H."/>
            <person name="Gamble J."/>
            <person name="Gilderthorp R."/>
            <person name="Marcello L."/>
            <person name="McQuillan J."/>
            <person name="Otto T.D."/>
            <person name="Quail M.A."/>
            <person name="Sanders M.J."/>
            <person name="van Tonder A."/>
            <person name="Ginger M.L."/>
            <person name="Field M.C."/>
            <person name="Barry J.D."/>
            <person name="Hertz-Fowler C."/>
            <person name="Berriman M."/>
        </authorList>
    </citation>
    <scope>NUCLEOTIDE SEQUENCE</scope>
    <source>
        <strain evidence="1 2">Y486</strain>
    </source>
</reference>
<evidence type="ECO:0000313" key="1">
    <source>
        <dbReference type="EMBL" id="CCD20966.1"/>
    </source>
</evidence>
<evidence type="ECO:0000313" key="2">
    <source>
        <dbReference type="Proteomes" id="UP000009027"/>
    </source>
</evidence>
<organism evidence="1 2">
    <name type="scientific">Trypanosoma vivax (strain Y486)</name>
    <dbReference type="NCBI Taxonomy" id="1055687"/>
    <lineage>
        <taxon>Eukaryota</taxon>
        <taxon>Discoba</taxon>
        <taxon>Euglenozoa</taxon>
        <taxon>Kinetoplastea</taxon>
        <taxon>Metakinetoplastina</taxon>
        <taxon>Trypanosomatida</taxon>
        <taxon>Trypanosomatidae</taxon>
        <taxon>Trypanosoma</taxon>
        <taxon>Duttonella</taxon>
    </lineage>
</organism>
<dbReference type="VEuPathDB" id="TriTrypDB:TvY486_0038560"/>
<dbReference type="Proteomes" id="UP000009027">
    <property type="component" value="Unassembled WGS sequence"/>
</dbReference>
<accession>F9WTS1</accession>
<keyword evidence="2" id="KW-1185">Reference proteome</keyword>
<name>F9WTS1_TRYVY</name>
<dbReference type="EMBL" id="CAEX01006718">
    <property type="protein sequence ID" value="CCD20966.1"/>
    <property type="molecule type" value="Genomic_DNA"/>
</dbReference>